<feature type="non-terminal residue" evidence="7">
    <location>
        <position position="1"/>
    </location>
</feature>
<keyword evidence="1 4" id="KW-0963">Cytoplasm</keyword>
<feature type="compositionally biased region" description="Polar residues" evidence="5">
    <location>
        <begin position="484"/>
        <end position="501"/>
    </location>
</feature>
<keyword evidence="2 4" id="KW-0493">Microtubule</keyword>
<dbReference type="InterPro" id="IPR041470">
    <property type="entry name" value="GCP_N"/>
</dbReference>
<dbReference type="GO" id="GO:0005874">
    <property type="term" value="C:microtubule"/>
    <property type="evidence" value="ECO:0007669"/>
    <property type="project" value="UniProtKB-KW"/>
</dbReference>
<dbReference type="AlphaFoldDB" id="A0A0X3Q673"/>
<comment type="subcellular location">
    <subcellularLocation>
        <location evidence="4">Cytoplasm</location>
        <location evidence="4">Cytoskeleton</location>
        <location evidence="4">Microtubule organizing center</location>
    </subcellularLocation>
</comment>
<feature type="region of interest" description="Disordered" evidence="5">
    <location>
        <begin position="473"/>
        <end position="501"/>
    </location>
</feature>
<dbReference type="GO" id="GO:0051321">
    <property type="term" value="P:meiotic cell cycle"/>
    <property type="evidence" value="ECO:0007669"/>
    <property type="project" value="TreeGrafter"/>
</dbReference>
<dbReference type="PANTHER" id="PTHR19302">
    <property type="entry name" value="GAMMA TUBULIN COMPLEX PROTEIN"/>
    <property type="match status" value="1"/>
</dbReference>
<proteinExistence type="inferred from homology"/>
<dbReference type="GO" id="GO:0000930">
    <property type="term" value="C:gamma-tubulin complex"/>
    <property type="evidence" value="ECO:0007669"/>
    <property type="project" value="TreeGrafter"/>
</dbReference>
<dbReference type="InterPro" id="IPR007259">
    <property type="entry name" value="GCP"/>
</dbReference>
<dbReference type="Pfam" id="PF17681">
    <property type="entry name" value="GCP_N_terminal"/>
    <property type="match status" value="1"/>
</dbReference>
<reference evidence="7" key="1">
    <citation type="submission" date="2016-01" db="EMBL/GenBank/DDBJ databases">
        <title>Reference transcriptome for the parasite Schistocephalus solidus: insights into the molecular evolution of parasitism.</title>
        <authorList>
            <person name="Hebert F.O."/>
            <person name="Grambauer S."/>
            <person name="Barber I."/>
            <person name="Landry C.R."/>
            <person name="Aubin-Horth N."/>
        </authorList>
    </citation>
    <scope>NUCLEOTIDE SEQUENCE</scope>
</reference>
<dbReference type="EMBL" id="GEEE01005438">
    <property type="protein sequence ID" value="JAP57787.1"/>
    <property type="molecule type" value="Transcribed_RNA"/>
</dbReference>
<evidence type="ECO:0000259" key="6">
    <source>
        <dbReference type="Pfam" id="PF17681"/>
    </source>
</evidence>
<dbReference type="GO" id="GO:0051011">
    <property type="term" value="F:microtubule minus-end binding"/>
    <property type="evidence" value="ECO:0007669"/>
    <property type="project" value="TreeGrafter"/>
</dbReference>
<dbReference type="PANTHER" id="PTHR19302:SF70">
    <property type="entry name" value="GAMMA-TUBULIN COMPLEX COMPONENT 6"/>
    <property type="match status" value="1"/>
</dbReference>
<name>A0A0X3Q673_SCHSO</name>
<comment type="similarity">
    <text evidence="4">Belongs to the TUBGCP family.</text>
</comment>
<evidence type="ECO:0000256" key="2">
    <source>
        <dbReference type="ARBA" id="ARBA00022701"/>
    </source>
</evidence>
<evidence type="ECO:0000256" key="4">
    <source>
        <dbReference type="RuleBase" id="RU363050"/>
    </source>
</evidence>
<evidence type="ECO:0000256" key="5">
    <source>
        <dbReference type="SAM" id="MobiDB-lite"/>
    </source>
</evidence>
<evidence type="ECO:0000313" key="7">
    <source>
        <dbReference type="EMBL" id="JAP57787.1"/>
    </source>
</evidence>
<dbReference type="GO" id="GO:0000922">
    <property type="term" value="C:spindle pole"/>
    <property type="evidence" value="ECO:0007669"/>
    <property type="project" value="InterPro"/>
</dbReference>
<protein>
    <recommendedName>
        <fullName evidence="4">Gamma-tubulin complex component</fullName>
    </recommendedName>
</protein>
<sequence length="666" mass="75361">IMSRAVSAPTTADLYSLSQRLSPLVSSLLLVAEVCGVLLNGSPNPKEHTQPAILRLRGVRLLSYLAAWIDLSTHCDSGRSAIRHLFRRACAPFLQFLQKWVLEGRCDDPFYEFSIIINHRFDDHTDISFWKHFVSLRSPSPDQSEGLAALRRPHLTEHTSAFYGLLPPSFENSVLRCGLSLTLLRKIDPNHFIFNQCSVFPQIGLWNNAEGWDALQSRLAAYEQGVKSASDQARTAWFQALIEEEKERRRVLAQVVSLTNAAIARDEETSRLLRETEHTRKAKTLTELETGLQERRVQLSAEEENIKLADRRFLEEAQRRDFTEPRVSQHTLKEERENLNQEYMARTLEVDQRKEPVELACVKRSPLTAAHTNIANTDAHSITVAASALPKPPLSLQTVKSPASFSRSPSRLESPPPPACDKQTATTVTSSEELISEVDLLSELRQQFRLRNTRGRPPRDRIRDIIQPGVTMQWKPDTTEGNKENNAQLQESSSARDVNSQRLSSAKRVLYGPGLGPTCRLNTWRKPGNVEHLPDEEILAFSNELLEPPPPPPPYLPLKNCEIDFESLDRASLSGYLKSLGMTPEDTQPNSQNDDFPEVPFFYILDKSLTKPLQVQARILDKCLVEHFLTNLGLLDYLTFVRQIFFLEHSEIASSLLRPLFPVNSA</sequence>
<accession>A0A0X3Q673</accession>
<gene>
    <name evidence="7" type="ORF">TR127332</name>
</gene>
<keyword evidence="3 4" id="KW-0206">Cytoskeleton</keyword>
<dbReference type="GO" id="GO:0051225">
    <property type="term" value="P:spindle assembly"/>
    <property type="evidence" value="ECO:0007669"/>
    <property type="project" value="TreeGrafter"/>
</dbReference>
<organism evidence="7">
    <name type="scientific">Schistocephalus solidus</name>
    <name type="common">Tapeworm</name>
    <dbReference type="NCBI Taxonomy" id="70667"/>
    <lineage>
        <taxon>Eukaryota</taxon>
        <taxon>Metazoa</taxon>
        <taxon>Spiralia</taxon>
        <taxon>Lophotrochozoa</taxon>
        <taxon>Platyhelminthes</taxon>
        <taxon>Cestoda</taxon>
        <taxon>Eucestoda</taxon>
        <taxon>Diphyllobothriidea</taxon>
        <taxon>Diphyllobothriidae</taxon>
        <taxon>Schistocephalus</taxon>
    </lineage>
</organism>
<dbReference type="GO" id="GO:0007020">
    <property type="term" value="P:microtubule nucleation"/>
    <property type="evidence" value="ECO:0007669"/>
    <property type="project" value="InterPro"/>
</dbReference>
<feature type="region of interest" description="Disordered" evidence="5">
    <location>
        <begin position="395"/>
        <end position="425"/>
    </location>
</feature>
<dbReference type="GO" id="GO:0000278">
    <property type="term" value="P:mitotic cell cycle"/>
    <property type="evidence" value="ECO:0007669"/>
    <property type="project" value="TreeGrafter"/>
</dbReference>
<feature type="domain" description="Gamma tubulin complex component protein N-terminal" evidence="6">
    <location>
        <begin position="55"/>
        <end position="244"/>
    </location>
</feature>
<evidence type="ECO:0000256" key="1">
    <source>
        <dbReference type="ARBA" id="ARBA00022490"/>
    </source>
</evidence>
<evidence type="ECO:0000256" key="3">
    <source>
        <dbReference type="ARBA" id="ARBA00023212"/>
    </source>
</evidence>
<dbReference type="GO" id="GO:0043015">
    <property type="term" value="F:gamma-tubulin binding"/>
    <property type="evidence" value="ECO:0007669"/>
    <property type="project" value="InterPro"/>
</dbReference>
<dbReference type="GO" id="GO:0031122">
    <property type="term" value="P:cytoplasmic microtubule organization"/>
    <property type="evidence" value="ECO:0007669"/>
    <property type="project" value="TreeGrafter"/>
</dbReference>
<feature type="compositionally biased region" description="Low complexity" evidence="5">
    <location>
        <begin position="404"/>
        <end position="413"/>
    </location>
</feature>